<accession>A0A382MVG8</accession>
<evidence type="ECO:0000256" key="1">
    <source>
        <dbReference type="ARBA" id="ARBA00008779"/>
    </source>
</evidence>
<gene>
    <name evidence="3" type="ORF">METZ01_LOCUS305610</name>
</gene>
<dbReference type="InterPro" id="IPR000917">
    <property type="entry name" value="Sulfatase_N"/>
</dbReference>
<dbReference type="SUPFAM" id="SSF53649">
    <property type="entry name" value="Alkaline phosphatase-like"/>
    <property type="match status" value="1"/>
</dbReference>
<reference evidence="3" key="1">
    <citation type="submission" date="2018-05" db="EMBL/GenBank/DDBJ databases">
        <authorList>
            <person name="Lanie J.A."/>
            <person name="Ng W.-L."/>
            <person name="Kazmierczak K.M."/>
            <person name="Andrzejewski T.M."/>
            <person name="Davidsen T.M."/>
            <person name="Wayne K.J."/>
            <person name="Tettelin H."/>
            <person name="Glass J.I."/>
            <person name="Rusch D."/>
            <person name="Podicherti R."/>
            <person name="Tsui H.-C.T."/>
            <person name="Winkler M.E."/>
        </authorList>
    </citation>
    <scope>NUCLEOTIDE SEQUENCE</scope>
</reference>
<proteinExistence type="inferred from homology"/>
<name>A0A382MVG8_9ZZZZ</name>
<dbReference type="AlphaFoldDB" id="A0A382MVG8"/>
<dbReference type="PANTHER" id="PTHR42693:SF33">
    <property type="entry name" value="ARYLSULFATASE"/>
    <property type="match status" value="1"/>
</dbReference>
<evidence type="ECO:0000259" key="2">
    <source>
        <dbReference type="Pfam" id="PF00884"/>
    </source>
</evidence>
<dbReference type="EMBL" id="UINC01096126">
    <property type="protein sequence ID" value="SVC52756.1"/>
    <property type="molecule type" value="Genomic_DNA"/>
</dbReference>
<dbReference type="Gene3D" id="3.40.720.10">
    <property type="entry name" value="Alkaline Phosphatase, subunit A"/>
    <property type="match status" value="1"/>
</dbReference>
<comment type="similarity">
    <text evidence="1">Belongs to the sulfatase family.</text>
</comment>
<sequence>MAPNVIFLNTDQQSRYAMGASGNFWVHTPNLDALAASGVRFTRAYCAAPVCSPSRSCLNTGRPSHETGVFVNGIPPRSDLPEMCGLFHAAGYDVAWVGNRRGDQPPTPTEADERFHLAFPEGQPGLGADMDAPVVDAAIDFLRRERDRPFFLTVPLMNPHDICYSVMDKTPDTADEQQELPPLPENFEPLEPEADFIRRCRTRQHYGQENTYTAGWDENRWRRYLREYYSLCERVDTEVGRLLGALRESGLEQDTLILHTADHGEGMAAHRWVVKLMFWENVVGVPLTLSWPGTIPAGGTHHQLTSGMDVLPTLCDYAGITNPKGVSGRSLRDAIDGKGDGARNFVVIQLHPDTEDIDFAA</sequence>
<feature type="non-terminal residue" evidence="3">
    <location>
        <position position="361"/>
    </location>
</feature>
<dbReference type="Pfam" id="PF00884">
    <property type="entry name" value="Sulfatase"/>
    <property type="match status" value="1"/>
</dbReference>
<dbReference type="PANTHER" id="PTHR42693">
    <property type="entry name" value="ARYLSULFATASE FAMILY MEMBER"/>
    <property type="match status" value="1"/>
</dbReference>
<dbReference type="InterPro" id="IPR050738">
    <property type="entry name" value="Sulfatase"/>
</dbReference>
<dbReference type="InterPro" id="IPR017850">
    <property type="entry name" value="Alkaline_phosphatase_core_sf"/>
</dbReference>
<organism evidence="3">
    <name type="scientific">marine metagenome</name>
    <dbReference type="NCBI Taxonomy" id="408172"/>
    <lineage>
        <taxon>unclassified sequences</taxon>
        <taxon>metagenomes</taxon>
        <taxon>ecological metagenomes</taxon>
    </lineage>
</organism>
<feature type="domain" description="Sulfatase N-terminal" evidence="2">
    <location>
        <begin position="3"/>
        <end position="320"/>
    </location>
</feature>
<protein>
    <recommendedName>
        <fullName evidence="2">Sulfatase N-terminal domain-containing protein</fullName>
    </recommendedName>
</protein>
<dbReference type="CDD" id="cd16022">
    <property type="entry name" value="sulfatase_like"/>
    <property type="match status" value="1"/>
</dbReference>
<dbReference type="GO" id="GO:0004065">
    <property type="term" value="F:arylsulfatase activity"/>
    <property type="evidence" value="ECO:0007669"/>
    <property type="project" value="TreeGrafter"/>
</dbReference>
<evidence type="ECO:0000313" key="3">
    <source>
        <dbReference type="EMBL" id="SVC52756.1"/>
    </source>
</evidence>